<keyword evidence="1" id="KW-1133">Transmembrane helix</keyword>
<sequence>MKLFRKLLRFLFYVLLIPVVYLVVSLVLTAITVPREAKDQPADQVIYLKTNGVHLDIVLPRAAMTADLSKDLKRTDADAYMSFGWGDENFYINTPTWGDLTFANAFRALFLESTTLMHLTRYRNKQEDWVEVRLSVEELEKINTYLVNSFKPDANGIKEMLKDAGYGSRDDFYKANGSYSCIKTCNTWVNTAFKESGLKACLWTPFDFGLMGKYD</sequence>
<dbReference type="Proteomes" id="UP000229433">
    <property type="component" value="Unassembled WGS sequence"/>
</dbReference>
<dbReference type="NCBIfam" id="TIGR02117">
    <property type="entry name" value="chp_urease_rgn"/>
    <property type="match status" value="1"/>
</dbReference>
<keyword evidence="3" id="KW-1185">Reference proteome</keyword>
<evidence type="ECO:0000313" key="3">
    <source>
        <dbReference type="Proteomes" id="UP000229433"/>
    </source>
</evidence>
<comment type="caution">
    <text evidence="2">The sequence shown here is derived from an EMBL/GenBank/DDBJ whole genome shotgun (WGS) entry which is preliminary data.</text>
</comment>
<keyword evidence="1" id="KW-0812">Transmembrane</keyword>
<name>A0A2G1VPY1_9FLAO</name>
<keyword evidence="1" id="KW-0472">Membrane</keyword>
<dbReference type="InterPro" id="IPR011727">
    <property type="entry name" value="CHP02117"/>
</dbReference>
<organism evidence="2 3">
    <name type="scientific">Leeuwenhoekiella nanhaiensis</name>
    <dbReference type="NCBI Taxonomy" id="1655491"/>
    <lineage>
        <taxon>Bacteria</taxon>
        <taxon>Pseudomonadati</taxon>
        <taxon>Bacteroidota</taxon>
        <taxon>Flavobacteriia</taxon>
        <taxon>Flavobacteriales</taxon>
        <taxon>Flavobacteriaceae</taxon>
        <taxon>Leeuwenhoekiella</taxon>
    </lineage>
</organism>
<evidence type="ECO:0000256" key="1">
    <source>
        <dbReference type="SAM" id="Phobius"/>
    </source>
</evidence>
<proteinExistence type="predicted"/>
<dbReference type="RefSeq" id="WP_099646819.1">
    <property type="nucleotide sequence ID" value="NZ_KZ319293.1"/>
</dbReference>
<dbReference type="AlphaFoldDB" id="A0A2G1VPY1"/>
<feature type="transmembrane region" description="Helical" evidence="1">
    <location>
        <begin position="12"/>
        <end position="33"/>
    </location>
</feature>
<evidence type="ECO:0000313" key="2">
    <source>
        <dbReference type="EMBL" id="PHQ28827.1"/>
    </source>
</evidence>
<dbReference type="OrthoDB" id="211174at2"/>
<dbReference type="Pfam" id="PF09601">
    <property type="entry name" value="DUF2459"/>
    <property type="match status" value="1"/>
</dbReference>
<accession>A0A2G1VPY1</accession>
<gene>
    <name evidence="2" type="ORF">CJ305_13495</name>
</gene>
<dbReference type="EMBL" id="NQXA01000011">
    <property type="protein sequence ID" value="PHQ28827.1"/>
    <property type="molecule type" value="Genomic_DNA"/>
</dbReference>
<reference evidence="2 3" key="1">
    <citation type="submission" date="2017-08" db="EMBL/GenBank/DDBJ databases">
        <title>The whole genome shortgun sequences of strain Leeuwenhoekiella nanhaiensis G18 from the South China Sea.</title>
        <authorList>
            <person name="Liu Q."/>
        </authorList>
    </citation>
    <scope>NUCLEOTIDE SEQUENCE [LARGE SCALE GENOMIC DNA]</scope>
    <source>
        <strain evidence="2 3">G18</strain>
    </source>
</reference>
<protein>
    <submittedName>
        <fullName evidence="2">TIGR02117 family protein</fullName>
    </submittedName>
</protein>